<dbReference type="WBParaSite" id="ASIM_0000269801-mRNA-1">
    <property type="protein sequence ID" value="ASIM_0000269801-mRNA-1"/>
    <property type="gene ID" value="ASIM_0000269801"/>
</dbReference>
<organism evidence="1">
    <name type="scientific">Anisakis simplex</name>
    <name type="common">Herring worm</name>
    <dbReference type="NCBI Taxonomy" id="6269"/>
    <lineage>
        <taxon>Eukaryota</taxon>
        <taxon>Metazoa</taxon>
        <taxon>Ecdysozoa</taxon>
        <taxon>Nematoda</taxon>
        <taxon>Chromadorea</taxon>
        <taxon>Rhabditida</taxon>
        <taxon>Spirurina</taxon>
        <taxon>Ascaridomorpha</taxon>
        <taxon>Ascaridoidea</taxon>
        <taxon>Anisakidae</taxon>
        <taxon>Anisakis</taxon>
        <taxon>Anisakis simplex complex</taxon>
    </lineage>
</organism>
<proteinExistence type="predicted"/>
<dbReference type="InterPro" id="IPR052243">
    <property type="entry name" value="Mito_inner_membrane_organizer"/>
</dbReference>
<sequence length="212" mass="24354">LFVCLYSKLILVYTMRLNPQWQGSIVYQLGMQQALTTSLVHTELNLPKFICNLSLSESGSNLRLVHFHRNAEHDSVLETSCIFAVFGLVPSVSFERRFSRYSRIGCSITMAIPSCILTAKFKLKTGSSVYEYQMALCDNQDDVARATLYGVILPFAAFHLAKVLFRSSYERFMSLFEDQTEERLVLESKFVVYLLVEKYDKGYDYEVMNIVL</sequence>
<name>A0A0M3J568_ANISI</name>
<reference evidence="1" key="1">
    <citation type="submission" date="2017-02" db="UniProtKB">
        <authorList>
            <consortium name="WormBaseParasite"/>
        </authorList>
    </citation>
    <scope>IDENTIFICATION</scope>
</reference>
<protein>
    <submittedName>
        <fullName evidence="1">DnaJ homolog subfamily C member 11 (inferred by orthology to a human protein)</fullName>
    </submittedName>
</protein>
<dbReference type="GO" id="GO:0042407">
    <property type="term" value="P:cristae formation"/>
    <property type="evidence" value="ECO:0007669"/>
    <property type="project" value="TreeGrafter"/>
</dbReference>
<dbReference type="AlphaFoldDB" id="A0A0M3J568"/>
<accession>A0A0M3J568</accession>
<dbReference type="GO" id="GO:0005739">
    <property type="term" value="C:mitochondrion"/>
    <property type="evidence" value="ECO:0007669"/>
    <property type="project" value="GOC"/>
</dbReference>
<dbReference type="PANTHER" id="PTHR44157:SF1">
    <property type="entry name" value="DNAJ HOMOLOG SUBFAMILY C MEMBER 11"/>
    <property type="match status" value="1"/>
</dbReference>
<evidence type="ECO:0000313" key="1">
    <source>
        <dbReference type="WBParaSite" id="ASIM_0000269801-mRNA-1"/>
    </source>
</evidence>
<dbReference type="PANTHER" id="PTHR44157">
    <property type="entry name" value="DNAJ HOMOLOG SUBFAMILY C MEMBER 11"/>
    <property type="match status" value="1"/>
</dbReference>